<dbReference type="InterPro" id="IPR001204">
    <property type="entry name" value="Phos_transporter"/>
</dbReference>
<keyword evidence="3 7" id="KW-0592">Phosphate transport</keyword>
<dbReference type="GO" id="GO:0016020">
    <property type="term" value="C:membrane"/>
    <property type="evidence" value="ECO:0007669"/>
    <property type="project" value="UniProtKB-SubCell"/>
</dbReference>
<comment type="subcellular location">
    <subcellularLocation>
        <location evidence="1 7">Membrane</location>
        <topology evidence="1 7">Multi-pass membrane protein</topology>
    </subcellularLocation>
</comment>
<keyword evidence="4 7" id="KW-0812">Transmembrane</keyword>
<dbReference type="Gramene" id="XM_028356374.1">
    <property type="protein sequence ID" value="XP_028212175.1"/>
    <property type="gene ID" value="LOC114394703"/>
</dbReference>
<feature type="transmembrane region" description="Helical" evidence="7">
    <location>
        <begin position="312"/>
        <end position="334"/>
    </location>
</feature>
<feature type="transmembrane region" description="Helical" evidence="7">
    <location>
        <begin position="221"/>
        <end position="245"/>
    </location>
</feature>
<keyword evidence="5 7" id="KW-1133">Transmembrane helix</keyword>
<dbReference type="GO" id="GO:0035435">
    <property type="term" value="P:phosphate ion transmembrane transport"/>
    <property type="evidence" value="ECO:0007669"/>
    <property type="project" value="TreeGrafter"/>
</dbReference>
<evidence type="ECO:0000313" key="10">
    <source>
        <dbReference type="Proteomes" id="UP000289340"/>
    </source>
</evidence>
<reference evidence="8" key="1">
    <citation type="submission" date="2014-07" db="EMBL/GenBank/DDBJ databases">
        <title>Identification of a novel salt tolerance gene in wild soybean by whole-genome sequencing.</title>
        <authorList>
            <person name="Lam H.-M."/>
            <person name="Qi X."/>
            <person name="Li M.-W."/>
            <person name="Liu X."/>
            <person name="Xie M."/>
            <person name="Ni M."/>
            <person name="Xu X."/>
        </authorList>
    </citation>
    <scope>NUCLEOTIDE SEQUENCE [LARGE SCALE GENOMIC DNA]</scope>
    <source>
        <tissue evidence="8">Root</tissue>
    </source>
</reference>
<reference evidence="9 10" key="2">
    <citation type="submission" date="2018-09" db="EMBL/GenBank/DDBJ databases">
        <title>A high-quality reference genome of wild soybean provides a powerful tool to mine soybean genomes.</title>
        <authorList>
            <person name="Xie M."/>
            <person name="Chung C.Y.L."/>
            <person name="Li M.-W."/>
            <person name="Wong F.-L."/>
            <person name="Chan T.-F."/>
            <person name="Lam H.-M."/>
        </authorList>
    </citation>
    <scope>NUCLEOTIDE SEQUENCE [LARGE SCALE GENOMIC DNA]</scope>
    <source>
        <strain evidence="10">cv. W05</strain>
        <tissue evidence="9">Hypocotyl of etiolated seedlings</tissue>
    </source>
</reference>
<evidence type="ECO:0000256" key="6">
    <source>
        <dbReference type="ARBA" id="ARBA00023136"/>
    </source>
</evidence>
<feature type="transmembrane region" description="Helical" evidence="7">
    <location>
        <begin position="406"/>
        <end position="425"/>
    </location>
</feature>
<sequence>MNPSCRFSSTKHTPFLHNSKPTSPFFLRHSHSHSHQVKPFPLSPPITTTTTAKPYPLNILRLRNIKLSHPLATLSSFAEGEEENQKEGAESPPNNDELGGIAKAFNISSRTASAISICMALAVLTFPLFMTSLGQGMALKTKVLSYATLLFGFYMAWNIGANDVANAMGTSVGSGALTLRQAVLTAAVLEFSGALMMGTHVTSTMQKGILVANVFNGKDSLLFAGLLSSLAAAGTWLQFASYYGWPVSTTHCIVGAMVGFGLAYGGAGAVFWGSLARVISSWVVSPLMGAAVSFLVYKCIRRFVYSAPNPGLAAAAAAPIAVFLGVTGISFVAFPLSKNFPLALAQALACGTVGAFLVDRIIRKQLGHLLVKSNTPEPEPKEDSVHHHNIGFLDDVAGPKGAQLEIVYGVFGYMQVLSACFMSFAHGGNDVSNAIGPLAGALAILQGGAAGTEIVIPTDVLAWGGFGIVAGLMMWGYRVIATIGKKITELTPTRGFAAEFAAASVVLFASKLGLPISATHTLVGAVMGVGFARGLNSVRSETVKEIVASWVVTIPVGATLSVLYTWILTKILSYIL</sequence>
<dbReference type="Pfam" id="PF01384">
    <property type="entry name" value="PHO4"/>
    <property type="match status" value="1"/>
</dbReference>
<feature type="transmembrane region" description="Helical" evidence="7">
    <location>
        <begin position="182"/>
        <end position="201"/>
    </location>
</feature>
<evidence type="ECO:0000313" key="8">
    <source>
        <dbReference type="EMBL" id="KHN34848.1"/>
    </source>
</evidence>
<keyword evidence="2 7" id="KW-0813">Transport</keyword>
<dbReference type="PANTHER" id="PTHR11101:SF80">
    <property type="entry name" value="PHOSPHATE TRANSPORTER"/>
    <property type="match status" value="1"/>
</dbReference>
<evidence type="ECO:0000256" key="5">
    <source>
        <dbReference type="ARBA" id="ARBA00022989"/>
    </source>
</evidence>
<dbReference type="EMBL" id="KN648749">
    <property type="protein sequence ID" value="KHN34848.1"/>
    <property type="molecule type" value="Genomic_DNA"/>
</dbReference>
<name>A0A0B2RRC6_GLYSO</name>
<keyword evidence="6 7" id="KW-0472">Membrane</keyword>
<dbReference type="Proteomes" id="UP000053555">
    <property type="component" value="Unassembled WGS sequence"/>
</dbReference>
<keyword evidence="10" id="KW-1185">Reference proteome</keyword>
<feature type="transmembrane region" description="Helical" evidence="7">
    <location>
        <begin position="492"/>
        <end position="510"/>
    </location>
</feature>
<dbReference type="GO" id="GO:0005315">
    <property type="term" value="F:phosphate transmembrane transporter activity"/>
    <property type="evidence" value="ECO:0007669"/>
    <property type="project" value="InterPro"/>
</dbReference>
<dbReference type="AlphaFoldDB" id="A0A0B2RRC6"/>
<feature type="transmembrane region" description="Helical" evidence="7">
    <location>
        <begin position="252"/>
        <end position="273"/>
    </location>
</feature>
<proteinExistence type="inferred from homology"/>
<feature type="transmembrane region" description="Helical" evidence="7">
    <location>
        <begin position="547"/>
        <end position="567"/>
    </location>
</feature>
<evidence type="ECO:0000256" key="7">
    <source>
        <dbReference type="RuleBase" id="RU363058"/>
    </source>
</evidence>
<protein>
    <recommendedName>
        <fullName evidence="7">Phosphate transporter</fullName>
    </recommendedName>
</protein>
<feature type="transmembrane region" description="Helical" evidence="7">
    <location>
        <begin position="279"/>
        <end position="300"/>
    </location>
</feature>
<evidence type="ECO:0000256" key="2">
    <source>
        <dbReference type="ARBA" id="ARBA00022448"/>
    </source>
</evidence>
<dbReference type="EMBL" id="QZWG01000018">
    <property type="protein sequence ID" value="RZB52055.1"/>
    <property type="molecule type" value="Genomic_DNA"/>
</dbReference>
<dbReference type="SMR" id="A0A0B2RRC6"/>
<dbReference type="Proteomes" id="UP000289340">
    <property type="component" value="Chromosome 18"/>
</dbReference>
<organism evidence="8">
    <name type="scientific">Glycine soja</name>
    <name type="common">Wild soybean</name>
    <dbReference type="NCBI Taxonomy" id="3848"/>
    <lineage>
        <taxon>Eukaryota</taxon>
        <taxon>Viridiplantae</taxon>
        <taxon>Streptophyta</taxon>
        <taxon>Embryophyta</taxon>
        <taxon>Tracheophyta</taxon>
        <taxon>Spermatophyta</taxon>
        <taxon>Magnoliopsida</taxon>
        <taxon>eudicotyledons</taxon>
        <taxon>Gunneridae</taxon>
        <taxon>Pentapetalae</taxon>
        <taxon>rosids</taxon>
        <taxon>fabids</taxon>
        <taxon>Fabales</taxon>
        <taxon>Fabaceae</taxon>
        <taxon>Papilionoideae</taxon>
        <taxon>50 kb inversion clade</taxon>
        <taxon>NPAAA clade</taxon>
        <taxon>indigoferoid/millettioid clade</taxon>
        <taxon>Phaseoleae</taxon>
        <taxon>Glycine</taxon>
        <taxon>Glycine subgen. Soja</taxon>
    </lineage>
</organism>
<dbReference type="PANTHER" id="PTHR11101">
    <property type="entry name" value="PHOSPHATE TRANSPORTER"/>
    <property type="match status" value="1"/>
</dbReference>
<feature type="transmembrane region" description="Helical" evidence="7">
    <location>
        <begin position="112"/>
        <end position="131"/>
    </location>
</feature>
<evidence type="ECO:0000256" key="4">
    <source>
        <dbReference type="ARBA" id="ARBA00022692"/>
    </source>
</evidence>
<accession>A0A0B2RRC6</accession>
<gene>
    <name evidence="9" type="ORF">D0Y65_048466</name>
    <name evidence="8" type="ORF">glysoja_042160</name>
</gene>
<comment type="function">
    <text evidence="7">Sodium-phosphate symporter.</text>
</comment>
<feature type="transmembrane region" description="Helical" evidence="7">
    <location>
        <begin position="460"/>
        <end position="480"/>
    </location>
</feature>
<comment type="similarity">
    <text evidence="7">Belongs to the inorganic phosphate transporter (PiT) (TC 2.A.20) family.</text>
</comment>
<feature type="transmembrane region" description="Helical" evidence="7">
    <location>
        <begin position="143"/>
        <end position="161"/>
    </location>
</feature>
<evidence type="ECO:0000256" key="3">
    <source>
        <dbReference type="ARBA" id="ARBA00022592"/>
    </source>
</evidence>
<evidence type="ECO:0000313" key="9">
    <source>
        <dbReference type="EMBL" id="RZB52055.1"/>
    </source>
</evidence>
<evidence type="ECO:0000256" key="1">
    <source>
        <dbReference type="ARBA" id="ARBA00004141"/>
    </source>
</evidence>